<feature type="compositionally biased region" description="Polar residues" evidence="1">
    <location>
        <begin position="31"/>
        <end position="48"/>
    </location>
</feature>
<dbReference type="OrthoDB" id="205198at2759"/>
<dbReference type="PANTHER" id="PTHR11736:SF14">
    <property type="entry name" value="NSE3 HOMOLOG, SMC5-SMC6 COMPLEX COMPONENT"/>
    <property type="match status" value="1"/>
</dbReference>
<dbReference type="EMBL" id="ML119227">
    <property type="protein sequence ID" value="RPB06736.1"/>
    <property type="molecule type" value="Genomic_DNA"/>
</dbReference>
<dbReference type="Proteomes" id="UP000277580">
    <property type="component" value="Unassembled WGS sequence"/>
</dbReference>
<dbReference type="STRING" id="1392247.A0A3N4K882"/>
<dbReference type="InterPro" id="IPR041898">
    <property type="entry name" value="MAGE_WH1"/>
</dbReference>
<evidence type="ECO:0000313" key="4">
    <source>
        <dbReference type="Proteomes" id="UP000277580"/>
    </source>
</evidence>
<gene>
    <name evidence="3" type="ORF">P167DRAFT_530684</name>
</gene>
<feature type="region of interest" description="Disordered" evidence="1">
    <location>
        <begin position="1"/>
        <end position="80"/>
    </location>
</feature>
<organism evidence="3 4">
    <name type="scientific">Morchella conica CCBAS932</name>
    <dbReference type="NCBI Taxonomy" id="1392247"/>
    <lineage>
        <taxon>Eukaryota</taxon>
        <taxon>Fungi</taxon>
        <taxon>Dikarya</taxon>
        <taxon>Ascomycota</taxon>
        <taxon>Pezizomycotina</taxon>
        <taxon>Pezizomycetes</taxon>
        <taxon>Pezizales</taxon>
        <taxon>Morchellaceae</taxon>
        <taxon>Morchella</taxon>
    </lineage>
</organism>
<accession>A0A3N4K882</accession>
<evidence type="ECO:0000259" key="2">
    <source>
        <dbReference type="PROSITE" id="PS50838"/>
    </source>
</evidence>
<dbReference type="Gene3D" id="1.10.10.1210">
    <property type="entry name" value="MAGE homology domain, winged helix WH2 motif"/>
    <property type="match status" value="1"/>
</dbReference>
<evidence type="ECO:0000313" key="3">
    <source>
        <dbReference type="EMBL" id="RPB06736.1"/>
    </source>
</evidence>
<dbReference type="Pfam" id="PF01454">
    <property type="entry name" value="MAGE"/>
    <property type="match status" value="1"/>
</dbReference>
<reference evidence="3 4" key="1">
    <citation type="journal article" date="2018" name="Nat. Ecol. Evol.">
        <title>Pezizomycetes genomes reveal the molecular basis of ectomycorrhizal truffle lifestyle.</title>
        <authorList>
            <person name="Murat C."/>
            <person name="Payen T."/>
            <person name="Noel B."/>
            <person name="Kuo A."/>
            <person name="Morin E."/>
            <person name="Chen J."/>
            <person name="Kohler A."/>
            <person name="Krizsan K."/>
            <person name="Balestrini R."/>
            <person name="Da Silva C."/>
            <person name="Montanini B."/>
            <person name="Hainaut M."/>
            <person name="Levati E."/>
            <person name="Barry K.W."/>
            <person name="Belfiori B."/>
            <person name="Cichocki N."/>
            <person name="Clum A."/>
            <person name="Dockter R.B."/>
            <person name="Fauchery L."/>
            <person name="Guy J."/>
            <person name="Iotti M."/>
            <person name="Le Tacon F."/>
            <person name="Lindquist E.A."/>
            <person name="Lipzen A."/>
            <person name="Malagnac F."/>
            <person name="Mello A."/>
            <person name="Molinier V."/>
            <person name="Miyauchi S."/>
            <person name="Poulain J."/>
            <person name="Riccioni C."/>
            <person name="Rubini A."/>
            <person name="Sitrit Y."/>
            <person name="Splivallo R."/>
            <person name="Traeger S."/>
            <person name="Wang M."/>
            <person name="Zifcakova L."/>
            <person name="Wipf D."/>
            <person name="Zambonelli A."/>
            <person name="Paolocci F."/>
            <person name="Nowrousian M."/>
            <person name="Ottonello S."/>
            <person name="Baldrian P."/>
            <person name="Spatafora J.W."/>
            <person name="Henrissat B."/>
            <person name="Nagy L.G."/>
            <person name="Aury J.M."/>
            <person name="Wincker P."/>
            <person name="Grigoriev I.V."/>
            <person name="Bonfante P."/>
            <person name="Martin F.M."/>
        </authorList>
    </citation>
    <scope>NUCLEOTIDE SEQUENCE [LARGE SCALE GENOMIC DNA]</scope>
    <source>
        <strain evidence="3 4">CCBAS932</strain>
    </source>
</reference>
<feature type="compositionally biased region" description="Basic residues" evidence="1">
    <location>
        <begin position="330"/>
        <end position="340"/>
    </location>
</feature>
<dbReference type="InParanoid" id="A0A3N4K882"/>
<sequence>MPLQSRKRRSQPAEDSDDPDPSPPQRRRLTQKQFQPQRRNGESSTQGARANRRLETPEDDEEDDALSGDEELGDSHGGTNKDRLVKKLIRLALASEYIRQPLKRTDISSKVLGTQGRMFKSIFDQAQRELREVFGMQLVELPMREKTKLSQRRGIINQCHFPPSTSPAQNSDRAPTSSKQYLLQTVLPQPFRESEIVQPHGFREQTYTGLVTMIVSLIYLNGKVLPENKLIRYLTRMNADDYTPIDKTEKIIALMVKQGYITKQKDDTGDGGHDYYLGPRAKMEIGSDGVLNMLKTVYGVKAPEDLEKKLQRNIGPDLDAIAADEGPSQKRVKGGGRKRATQNDEDD</sequence>
<dbReference type="AlphaFoldDB" id="A0A3N4K882"/>
<feature type="region of interest" description="Disordered" evidence="1">
    <location>
        <begin position="317"/>
        <end position="347"/>
    </location>
</feature>
<dbReference type="PANTHER" id="PTHR11736">
    <property type="entry name" value="MELANOMA-ASSOCIATED ANTIGEN MAGE ANTIGEN"/>
    <property type="match status" value="1"/>
</dbReference>
<dbReference type="InterPro" id="IPR041899">
    <property type="entry name" value="MAGE_WH2"/>
</dbReference>
<evidence type="ECO:0000256" key="1">
    <source>
        <dbReference type="SAM" id="MobiDB-lite"/>
    </source>
</evidence>
<name>A0A3N4K882_9PEZI</name>
<protein>
    <submittedName>
        <fullName evidence="3">MAGE-domain-containing protein</fullName>
    </submittedName>
</protein>
<keyword evidence="4" id="KW-1185">Reference proteome</keyword>
<dbReference type="InterPro" id="IPR037445">
    <property type="entry name" value="MAGE"/>
</dbReference>
<dbReference type="Gene3D" id="1.10.10.1200">
    <property type="entry name" value="MAGE homology domain, winged helix WH1 motif"/>
    <property type="match status" value="1"/>
</dbReference>
<dbReference type="SMART" id="SM01373">
    <property type="entry name" value="MAGE"/>
    <property type="match status" value="1"/>
</dbReference>
<dbReference type="InterPro" id="IPR002190">
    <property type="entry name" value="MHD_dom"/>
</dbReference>
<dbReference type="GO" id="GO:0005634">
    <property type="term" value="C:nucleus"/>
    <property type="evidence" value="ECO:0007669"/>
    <property type="project" value="TreeGrafter"/>
</dbReference>
<feature type="domain" description="MAGE" evidence="2">
    <location>
        <begin position="81"/>
        <end position="241"/>
    </location>
</feature>
<dbReference type="PROSITE" id="PS50838">
    <property type="entry name" value="MAGE"/>
    <property type="match status" value="1"/>
</dbReference>
<proteinExistence type="predicted"/>
<dbReference type="GO" id="GO:0006281">
    <property type="term" value="P:DNA repair"/>
    <property type="evidence" value="ECO:0007669"/>
    <property type="project" value="TreeGrafter"/>
</dbReference>
<feature type="compositionally biased region" description="Acidic residues" evidence="1">
    <location>
        <begin position="57"/>
        <end position="72"/>
    </location>
</feature>
<feature type="compositionally biased region" description="Basic residues" evidence="1">
    <location>
        <begin position="1"/>
        <end position="10"/>
    </location>
</feature>